<organism evidence="4 5">
    <name type="scientific">Hydrogenobacter thermophilus (strain DSM 6534 / IAM 12695 / TK-6)</name>
    <dbReference type="NCBI Taxonomy" id="608538"/>
    <lineage>
        <taxon>Bacteria</taxon>
        <taxon>Pseudomonadati</taxon>
        <taxon>Aquificota</taxon>
        <taxon>Aquificia</taxon>
        <taxon>Aquificales</taxon>
        <taxon>Aquificaceae</taxon>
        <taxon>Hydrogenobacter</taxon>
    </lineage>
</organism>
<dbReference type="InterPro" id="IPR003680">
    <property type="entry name" value="Flavodoxin_fold"/>
</dbReference>
<dbReference type="OrthoDB" id="9805976at2"/>
<accession>D3DK51</accession>
<dbReference type="GO" id="GO:0005829">
    <property type="term" value="C:cytosol"/>
    <property type="evidence" value="ECO:0007669"/>
    <property type="project" value="TreeGrafter"/>
</dbReference>
<comment type="similarity">
    <text evidence="1">Belongs to the NAD(P)H dehydrogenase (quinone) family.</text>
</comment>
<evidence type="ECO:0000259" key="3">
    <source>
        <dbReference type="Pfam" id="PF02525"/>
    </source>
</evidence>
<evidence type="ECO:0000256" key="1">
    <source>
        <dbReference type="ARBA" id="ARBA00006252"/>
    </source>
</evidence>
<dbReference type="InterPro" id="IPR029039">
    <property type="entry name" value="Flavoprotein-like_sf"/>
</dbReference>
<dbReference type="InterPro" id="IPR051545">
    <property type="entry name" value="NAD(P)H_dehydrogenase_qn"/>
</dbReference>
<name>D3DK51_HYDTT</name>
<dbReference type="eggNOG" id="COG2249">
    <property type="taxonomic scope" value="Bacteria"/>
</dbReference>
<dbReference type="RefSeq" id="WP_012964383.1">
    <property type="nucleotide sequence ID" value="NC_013799.1"/>
</dbReference>
<sequence>MVLVVYAHPNPESFNSAIRKTVEEYLKERGLAFEVRDLYTMGFNPILSAQDFLAFERGEVFEDIKREQELIRQAKTLVFIFPMWWYSFPAILKGYIDRVFSYGFAYKEENGDVVGLLKGKRALILCTLGGSEEDYQDFARCLENTFKATFEFCGIEVPLVKFFYAVPYVSDEVRKGYLEEVKLLLSKTL</sequence>
<dbReference type="Proteomes" id="UP000002574">
    <property type="component" value="Chromosome"/>
</dbReference>
<dbReference type="PANTHER" id="PTHR10204">
    <property type="entry name" value="NAD P H OXIDOREDUCTASE-RELATED"/>
    <property type="match status" value="1"/>
</dbReference>
<keyword evidence="5" id="KW-1185">Reference proteome</keyword>
<feature type="domain" description="Flavodoxin-like fold" evidence="3">
    <location>
        <begin position="2"/>
        <end position="177"/>
    </location>
</feature>
<reference evidence="4 5" key="1">
    <citation type="journal article" date="2010" name="J. Bacteriol.">
        <title>Complete genome sequence of the thermophilic, obligately chemolithoautotrophic hydrogen-oxidizing bacterium Hydrogenobacter thermophilus TK-6.</title>
        <authorList>
            <person name="Arai H."/>
            <person name="Kanbe H."/>
            <person name="Ishii M."/>
            <person name="Igarashi Y."/>
        </authorList>
    </citation>
    <scope>NUCLEOTIDE SEQUENCE [LARGE SCALE GENOMIC DNA]</scope>
    <source>
        <strain evidence="5">DSM 6534 / IAM 12695 / TK-6 [Tokyo]</strain>
    </source>
</reference>
<keyword evidence="2" id="KW-0560">Oxidoreductase</keyword>
<dbReference type="PANTHER" id="PTHR10204:SF34">
    <property type="entry name" value="NAD(P)H DEHYDROGENASE [QUINONE] 1 ISOFORM 1"/>
    <property type="match status" value="1"/>
</dbReference>
<dbReference type="GO" id="GO:0003955">
    <property type="term" value="F:NAD(P)H dehydrogenase (quinone) activity"/>
    <property type="evidence" value="ECO:0007669"/>
    <property type="project" value="TreeGrafter"/>
</dbReference>
<evidence type="ECO:0000313" key="4">
    <source>
        <dbReference type="EMBL" id="BAI70203.1"/>
    </source>
</evidence>
<gene>
    <name evidence="4" type="primary">mdaB</name>
    <name evidence="4" type="ordered locus">HTH_1759</name>
</gene>
<dbReference type="KEGG" id="hth:HTH_1759"/>
<dbReference type="SUPFAM" id="SSF52218">
    <property type="entry name" value="Flavoproteins"/>
    <property type="match status" value="1"/>
</dbReference>
<dbReference type="Gene3D" id="3.40.50.360">
    <property type="match status" value="1"/>
</dbReference>
<protein>
    <submittedName>
        <fullName evidence="4">NAD(P)H dehydrogenase</fullName>
    </submittedName>
</protein>
<dbReference type="EMBL" id="AP011112">
    <property type="protein sequence ID" value="BAI70203.1"/>
    <property type="molecule type" value="Genomic_DNA"/>
</dbReference>
<evidence type="ECO:0000313" key="5">
    <source>
        <dbReference type="Proteomes" id="UP000002574"/>
    </source>
</evidence>
<dbReference type="AlphaFoldDB" id="D3DK51"/>
<evidence type="ECO:0000256" key="2">
    <source>
        <dbReference type="ARBA" id="ARBA00023002"/>
    </source>
</evidence>
<dbReference type="KEGG" id="hte:Hydth_1741"/>
<proteinExistence type="inferred from homology"/>
<dbReference type="STRING" id="608538.HTH_1759"/>
<dbReference type="Pfam" id="PF02525">
    <property type="entry name" value="Flavodoxin_2"/>
    <property type="match status" value="1"/>
</dbReference>
<dbReference type="PATRIC" id="fig|608538.5.peg.1775"/>